<reference evidence="1 2" key="1">
    <citation type="submission" date="2020-08" db="EMBL/GenBank/DDBJ databases">
        <title>Genome sequence of Rhizobiales bacterium strain IZ6.</title>
        <authorList>
            <person name="Nakai R."/>
            <person name="Naganuma T."/>
        </authorList>
    </citation>
    <scope>NUCLEOTIDE SEQUENCE [LARGE SCALE GENOMIC DNA]</scope>
    <source>
        <strain evidence="1 2">IZ6</strain>
    </source>
</reference>
<dbReference type="Proteomes" id="UP000515317">
    <property type="component" value="Chromosome"/>
</dbReference>
<evidence type="ECO:0008006" key="3">
    <source>
        <dbReference type="Google" id="ProtNLM"/>
    </source>
</evidence>
<accession>A0A6S6QQE4</accession>
<gene>
    <name evidence="1" type="ORF">IZ6_24910</name>
</gene>
<proteinExistence type="predicted"/>
<evidence type="ECO:0000313" key="1">
    <source>
        <dbReference type="EMBL" id="BCJ91756.1"/>
    </source>
</evidence>
<keyword evidence="2" id="KW-1185">Reference proteome</keyword>
<dbReference type="EMBL" id="AP023361">
    <property type="protein sequence ID" value="BCJ91756.1"/>
    <property type="molecule type" value="Genomic_DNA"/>
</dbReference>
<dbReference type="AlphaFoldDB" id="A0A6S6QQE4"/>
<dbReference type="KEGG" id="tso:IZ6_24910"/>
<protein>
    <recommendedName>
        <fullName evidence="3">DUF1515 domain-containing protein</fullName>
    </recommendedName>
</protein>
<organism evidence="1 2">
    <name type="scientific">Terrihabitans soli</name>
    <dbReference type="NCBI Taxonomy" id="708113"/>
    <lineage>
        <taxon>Bacteria</taxon>
        <taxon>Pseudomonadati</taxon>
        <taxon>Pseudomonadota</taxon>
        <taxon>Alphaproteobacteria</taxon>
        <taxon>Hyphomicrobiales</taxon>
        <taxon>Terrihabitans</taxon>
    </lineage>
</organism>
<name>A0A6S6QQE4_9HYPH</name>
<sequence>MRGMSSDNTNPRLDALENTVARLADQVSKVVTFFERLVVVEERNSAITNRLLELKSEYDVSSRELRAEVREGFEKIWNRLDTISDRQASQATRIAVLTAKYGAIVAVAGLAAKQLWEMASVSMGLK</sequence>
<evidence type="ECO:0000313" key="2">
    <source>
        <dbReference type="Proteomes" id="UP000515317"/>
    </source>
</evidence>